<accession>A0A7X8TTF4</accession>
<dbReference type="EMBL" id="JABAIK010000023">
    <property type="protein sequence ID" value="NLS14570.1"/>
    <property type="molecule type" value="Genomic_DNA"/>
</dbReference>
<proteinExistence type="predicted"/>
<dbReference type="AlphaFoldDB" id="A0A7X8TTF4"/>
<comment type="caution">
    <text evidence="1">The sequence shown here is derived from an EMBL/GenBank/DDBJ whole genome shotgun (WGS) entry which is preliminary data.</text>
</comment>
<organism evidence="1 2">
    <name type="scientific">Vibrio agarilyticus</name>
    <dbReference type="NCBI Taxonomy" id="2726741"/>
    <lineage>
        <taxon>Bacteria</taxon>
        <taxon>Pseudomonadati</taxon>
        <taxon>Pseudomonadota</taxon>
        <taxon>Gammaproteobacteria</taxon>
        <taxon>Vibrionales</taxon>
        <taxon>Vibrionaceae</taxon>
        <taxon>Vibrio</taxon>
    </lineage>
</organism>
<dbReference type="RefSeq" id="WP_168837664.1">
    <property type="nucleotide sequence ID" value="NZ_JABAIK010000023.1"/>
</dbReference>
<keyword evidence="2" id="KW-1185">Reference proteome</keyword>
<reference evidence="1 2" key="1">
    <citation type="submission" date="2020-04" db="EMBL/GenBank/DDBJ databases">
        <title>Vibrio sp. SM6, a novel species isolated from seawater.</title>
        <authorList>
            <person name="Wang X."/>
        </authorList>
    </citation>
    <scope>NUCLEOTIDE SEQUENCE [LARGE SCALE GENOMIC DNA]</scope>
    <source>
        <strain evidence="1 2">SM6</strain>
    </source>
</reference>
<dbReference type="SUPFAM" id="SSF52833">
    <property type="entry name" value="Thioredoxin-like"/>
    <property type="match status" value="1"/>
</dbReference>
<dbReference type="PROSITE" id="PS51257">
    <property type="entry name" value="PROKAR_LIPOPROTEIN"/>
    <property type="match status" value="1"/>
</dbReference>
<gene>
    <name evidence="1" type="ORF">HGP28_17045</name>
</gene>
<dbReference type="Proteomes" id="UP000535589">
    <property type="component" value="Unassembled WGS sequence"/>
</dbReference>
<dbReference type="Gene3D" id="3.40.30.10">
    <property type="entry name" value="Glutaredoxin"/>
    <property type="match status" value="1"/>
</dbReference>
<dbReference type="PANTHER" id="PTHR35891">
    <property type="entry name" value="THIOL:DISULFIDE INTERCHANGE PROTEIN DSBA"/>
    <property type="match status" value="1"/>
</dbReference>
<dbReference type="InterPro" id="IPR036249">
    <property type="entry name" value="Thioredoxin-like_sf"/>
</dbReference>
<protein>
    <submittedName>
        <fullName evidence="1">Thiol:disulfide interchange protein DsbA/DsbL</fullName>
    </submittedName>
</protein>
<dbReference type="InterPro" id="IPR050824">
    <property type="entry name" value="Thiol_disulfide_DsbA"/>
</dbReference>
<name>A0A7X8TTF4_9VIBR</name>
<evidence type="ECO:0000313" key="2">
    <source>
        <dbReference type="Proteomes" id="UP000535589"/>
    </source>
</evidence>
<evidence type="ECO:0000313" key="1">
    <source>
        <dbReference type="EMBL" id="NLS14570.1"/>
    </source>
</evidence>
<dbReference type="PANTHER" id="PTHR35891:SF3">
    <property type="entry name" value="THIOL:DISULFIDE INTERCHANGE PROTEIN DSBL"/>
    <property type="match status" value="1"/>
</dbReference>
<sequence>MLHTIRHSFLALIAGIMLTGCEPAQEPKISTPKQGEQYVLLPQTLDGFELAPVTEVFSLICGHCRTLESMIPELQNATGETFGKIPVTFNQNAQVAAIIYYTAVLQIGGVPDHALMEDLFAAVQMGSEFTQAEKEQALNKVFTERGLQTPYTLTDEQKEVLFEMLARADVITEQAQINSVPTFIVNSKYQVLPSAHTSSEQIANTISYLLSQP</sequence>